<reference evidence="1 2" key="1">
    <citation type="submission" date="2022-11" db="EMBL/GenBank/DDBJ databases">
        <title>Draft genome sequence of Saccharopolyspora sp. WRP15-2 isolated from rhizosphere soils of wild rice in Thailand.</title>
        <authorList>
            <person name="Duangmal K."/>
            <person name="Kammanee S."/>
            <person name="Muangham S."/>
        </authorList>
    </citation>
    <scope>NUCLEOTIDE SEQUENCE [LARGE SCALE GENOMIC DNA]</scope>
    <source>
        <strain evidence="1 2">WRP15-2</strain>
    </source>
</reference>
<dbReference type="EMBL" id="JAQGLA010000033">
    <property type="protein sequence ID" value="MDA3627796.1"/>
    <property type="molecule type" value="Genomic_DNA"/>
</dbReference>
<accession>A0ABT4V302</accession>
<dbReference type="SUPFAM" id="SSF89796">
    <property type="entry name" value="CoA-transferase family III (CaiB/BaiF)"/>
    <property type="match status" value="2"/>
</dbReference>
<organism evidence="1 2">
    <name type="scientific">Saccharopolyspora oryzae</name>
    <dbReference type="NCBI Taxonomy" id="2997343"/>
    <lineage>
        <taxon>Bacteria</taxon>
        <taxon>Bacillati</taxon>
        <taxon>Actinomycetota</taxon>
        <taxon>Actinomycetes</taxon>
        <taxon>Pseudonocardiales</taxon>
        <taxon>Pseudonocardiaceae</taxon>
        <taxon>Saccharopolyspora</taxon>
    </lineage>
</organism>
<dbReference type="RefSeq" id="WP_270950488.1">
    <property type="nucleotide sequence ID" value="NZ_JAQGLA010000033.1"/>
</dbReference>
<dbReference type="PANTHER" id="PTHR48228">
    <property type="entry name" value="SUCCINYL-COA--D-CITRAMALATE COA-TRANSFERASE"/>
    <property type="match status" value="1"/>
</dbReference>
<name>A0ABT4V302_9PSEU</name>
<dbReference type="Proteomes" id="UP001210380">
    <property type="component" value="Unassembled WGS sequence"/>
</dbReference>
<proteinExistence type="predicted"/>
<comment type="caution">
    <text evidence="1">The sequence shown here is derived from an EMBL/GenBank/DDBJ whole genome shotgun (WGS) entry which is preliminary data.</text>
</comment>
<keyword evidence="1" id="KW-0808">Transferase</keyword>
<dbReference type="InterPro" id="IPR050509">
    <property type="entry name" value="CoA-transferase_III"/>
</dbReference>
<evidence type="ECO:0000313" key="1">
    <source>
        <dbReference type="EMBL" id="MDA3627796.1"/>
    </source>
</evidence>
<dbReference type="PANTHER" id="PTHR48228:SF4">
    <property type="entry name" value="BLR3030 PROTEIN"/>
    <property type="match status" value="1"/>
</dbReference>
<gene>
    <name evidence="1" type="ORF">OU415_20335</name>
</gene>
<dbReference type="InterPro" id="IPR023606">
    <property type="entry name" value="CoA-Trfase_III_dom_1_sf"/>
</dbReference>
<dbReference type="GO" id="GO:0016740">
    <property type="term" value="F:transferase activity"/>
    <property type="evidence" value="ECO:0007669"/>
    <property type="project" value="UniProtKB-KW"/>
</dbReference>
<sequence length="438" mass="46716">MTAEWRRPLAEALDALGIDRSPDELAVTGELGHLPSRLAVEEIAIASIGAALLAAGPAELATEHAAAAVRSEAHLRLDGRPPLDGFAPLSRFWRTSDGWVRTHGNYPWHREALLRALGATDDVEVEPAIAELPALEAESRVVAAGGIAAAVRSPAQWRAEAPGRAVDAQPLVGTRHVDGAAPRRGRLRVLDLTRVIAGPVCTRFLAALGADVLRIDPPHRPERPGSYDTLLGKRSAVLDARTPEGLARLHDLLDGADVLVHGYRPGALERFGLGFDALAEQHPGLVVVSLSAWGNSGPWGERRGFDSIAQAATGIATIESTSDGPGALPCQLLDHATGYLCAAAALDGLRRQSERGGTWLRELSLARTAHWLLDRPRTEHPPLAAAVDPWLTSLNTPDGRITTVTPPGRPNEQALSWPFLHPYGSAAPAWSREHFGLL</sequence>
<dbReference type="InterPro" id="IPR003673">
    <property type="entry name" value="CoA-Trfase_fam_III"/>
</dbReference>
<protein>
    <submittedName>
        <fullName evidence="1">CoA transferase</fullName>
    </submittedName>
</protein>
<dbReference type="Gene3D" id="3.40.50.10540">
    <property type="entry name" value="Crotonobetainyl-coa:carnitine coa-transferase, domain 1"/>
    <property type="match status" value="1"/>
</dbReference>
<dbReference type="Pfam" id="PF02515">
    <property type="entry name" value="CoA_transf_3"/>
    <property type="match status" value="1"/>
</dbReference>
<evidence type="ECO:0000313" key="2">
    <source>
        <dbReference type="Proteomes" id="UP001210380"/>
    </source>
</evidence>
<keyword evidence="2" id="KW-1185">Reference proteome</keyword>